<feature type="non-terminal residue" evidence="1">
    <location>
        <position position="1"/>
    </location>
</feature>
<organism evidence="1 2">
    <name type="scientific">Trifolium pratense</name>
    <name type="common">Red clover</name>
    <dbReference type="NCBI Taxonomy" id="57577"/>
    <lineage>
        <taxon>Eukaryota</taxon>
        <taxon>Viridiplantae</taxon>
        <taxon>Streptophyta</taxon>
        <taxon>Embryophyta</taxon>
        <taxon>Tracheophyta</taxon>
        <taxon>Spermatophyta</taxon>
        <taxon>Magnoliopsida</taxon>
        <taxon>eudicotyledons</taxon>
        <taxon>Gunneridae</taxon>
        <taxon>Pentapetalae</taxon>
        <taxon>rosids</taxon>
        <taxon>fabids</taxon>
        <taxon>Fabales</taxon>
        <taxon>Fabaceae</taxon>
        <taxon>Papilionoideae</taxon>
        <taxon>50 kb inversion clade</taxon>
        <taxon>NPAAA clade</taxon>
        <taxon>Hologalegina</taxon>
        <taxon>IRL clade</taxon>
        <taxon>Trifolieae</taxon>
        <taxon>Trifolium</taxon>
    </lineage>
</organism>
<dbReference type="AlphaFoldDB" id="A0A2K3JN23"/>
<reference evidence="1 2" key="2">
    <citation type="journal article" date="2017" name="Front. Plant Sci.">
        <title>Gene Classification and Mining of Molecular Markers Useful in Red Clover (Trifolium pratense) Breeding.</title>
        <authorList>
            <person name="Istvanek J."/>
            <person name="Dluhosova J."/>
            <person name="Dluhos P."/>
            <person name="Patkova L."/>
            <person name="Nedelnik J."/>
            <person name="Repkova J."/>
        </authorList>
    </citation>
    <scope>NUCLEOTIDE SEQUENCE [LARGE SCALE GENOMIC DNA]</scope>
    <source>
        <strain evidence="2">cv. Tatra</strain>
        <tissue evidence="1">Young leaves</tissue>
    </source>
</reference>
<proteinExistence type="predicted"/>
<comment type="caution">
    <text evidence="1">The sequence shown here is derived from an EMBL/GenBank/DDBJ whole genome shotgun (WGS) entry which is preliminary data.</text>
</comment>
<accession>A0A2K3JN23</accession>
<dbReference type="EMBL" id="ASHM01071550">
    <property type="protein sequence ID" value="PNX55445.1"/>
    <property type="molecule type" value="Genomic_DNA"/>
</dbReference>
<sequence>VSEFVKELNDNSWRLNKEEKRFLDSVLHLQKGLTSDASFITAVENVKECHTEVTEAVNSQIEIMKEIMAVQEEILGICFNEERGVDDRLELLHKELKPLLKRKRAL</sequence>
<evidence type="ECO:0000313" key="2">
    <source>
        <dbReference type="Proteomes" id="UP000236291"/>
    </source>
</evidence>
<dbReference type="Proteomes" id="UP000236291">
    <property type="component" value="Unassembled WGS sequence"/>
</dbReference>
<reference evidence="1 2" key="1">
    <citation type="journal article" date="2014" name="Am. J. Bot.">
        <title>Genome assembly and annotation for red clover (Trifolium pratense; Fabaceae).</title>
        <authorList>
            <person name="Istvanek J."/>
            <person name="Jaros M."/>
            <person name="Krenek A."/>
            <person name="Repkova J."/>
        </authorList>
    </citation>
    <scope>NUCLEOTIDE SEQUENCE [LARGE SCALE GENOMIC DNA]</scope>
    <source>
        <strain evidence="2">cv. Tatra</strain>
        <tissue evidence="1">Young leaves</tissue>
    </source>
</reference>
<gene>
    <name evidence="1" type="ORF">L195_g049074</name>
</gene>
<protein>
    <submittedName>
        <fullName evidence="1">Uncharacterized protein</fullName>
    </submittedName>
</protein>
<name>A0A2K3JN23_TRIPR</name>
<evidence type="ECO:0000313" key="1">
    <source>
        <dbReference type="EMBL" id="PNX55445.1"/>
    </source>
</evidence>